<dbReference type="InterPro" id="IPR000488">
    <property type="entry name" value="Death_dom"/>
</dbReference>
<dbReference type="Proteomes" id="UP000507470">
    <property type="component" value="Unassembled WGS sequence"/>
</dbReference>
<evidence type="ECO:0000256" key="1">
    <source>
        <dbReference type="SAM" id="MobiDB-lite"/>
    </source>
</evidence>
<organism evidence="3 4">
    <name type="scientific">Mytilus coruscus</name>
    <name type="common">Sea mussel</name>
    <dbReference type="NCBI Taxonomy" id="42192"/>
    <lineage>
        <taxon>Eukaryota</taxon>
        <taxon>Metazoa</taxon>
        <taxon>Spiralia</taxon>
        <taxon>Lophotrochozoa</taxon>
        <taxon>Mollusca</taxon>
        <taxon>Bivalvia</taxon>
        <taxon>Autobranchia</taxon>
        <taxon>Pteriomorphia</taxon>
        <taxon>Mytilida</taxon>
        <taxon>Mytiloidea</taxon>
        <taxon>Mytilidae</taxon>
        <taxon>Mytilinae</taxon>
        <taxon>Mytilus</taxon>
    </lineage>
</organism>
<evidence type="ECO:0000259" key="2">
    <source>
        <dbReference type="PROSITE" id="PS50017"/>
    </source>
</evidence>
<feature type="domain" description="Death" evidence="2">
    <location>
        <begin position="264"/>
        <end position="315"/>
    </location>
</feature>
<evidence type="ECO:0000313" key="3">
    <source>
        <dbReference type="EMBL" id="CAC5381785.1"/>
    </source>
</evidence>
<feature type="compositionally biased region" description="Basic residues" evidence="1">
    <location>
        <begin position="1"/>
        <end position="11"/>
    </location>
</feature>
<dbReference type="CDD" id="cd01670">
    <property type="entry name" value="Death"/>
    <property type="match status" value="1"/>
</dbReference>
<dbReference type="Pfam" id="PF00531">
    <property type="entry name" value="Death"/>
    <property type="match status" value="1"/>
</dbReference>
<accession>A0A6J8BCX4</accession>
<proteinExistence type="predicted"/>
<dbReference type="PROSITE" id="PS50017">
    <property type="entry name" value="DEATH_DOMAIN"/>
    <property type="match status" value="1"/>
</dbReference>
<feature type="region of interest" description="Disordered" evidence="1">
    <location>
        <begin position="1"/>
        <end position="50"/>
    </location>
</feature>
<keyword evidence="4" id="KW-1185">Reference proteome</keyword>
<dbReference type="InterPro" id="IPR011029">
    <property type="entry name" value="DEATH-like_dom_sf"/>
</dbReference>
<dbReference type="SUPFAM" id="SSF47986">
    <property type="entry name" value="DEATH domain"/>
    <property type="match status" value="1"/>
</dbReference>
<dbReference type="Gene3D" id="1.10.533.10">
    <property type="entry name" value="Death Domain, Fas"/>
    <property type="match status" value="1"/>
</dbReference>
<dbReference type="AlphaFoldDB" id="A0A6J8BCX4"/>
<dbReference type="EMBL" id="CACVKT020003120">
    <property type="protein sequence ID" value="CAC5381785.1"/>
    <property type="molecule type" value="Genomic_DNA"/>
</dbReference>
<dbReference type="GO" id="GO:0007165">
    <property type="term" value="P:signal transduction"/>
    <property type="evidence" value="ECO:0007669"/>
    <property type="project" value="InterPro"/>
</dbReference>
<gene>
    <name evidence="3" type="ORF">MCOR_17653</name>
</gene>
<protein>
    <recommendedName>
        <fullName evidence="2">Death domain-containing protein</fullName>
    </recommendedName>
</protein>
<sequence>MPRGRGIRRTRQQNPYCGVGRGQVRKNPVHKNREQRNQPQQARQEADVPQVEPKVVPQAPILNQGPQIATQIPLTRSIWIMGSSIIAKAEAHTISGFTGHNLGFESLGLSDIWVGMPVEKEGVAKLTTNQETLHRCSRWIVNNMKPIIADNIQIICKDAPKDHQVKLKGSLKIISFTSSEELTSRELENAANVLDELTYFTKVKIICRQNEEDLHDVIIHCTKSCETEQRLSELDDRGHKGHQQELEANIEDFVHTGVDPGYFTNERIEKIAYIIARDWKIIADKLNLSNYDISRIISSEDGLVRQAIRMLEMWRIVDAVVMTSESPLTKMCDISKSLNCHDSLVEWSKEYEKNSNDFILTD</sequence>
<name>A0A6J8BCX4_MYTCO</name>
<evidence type="ECO:0000313" key="4">
    <source>
        <dbReference type="Proteomes" id="UP000507470"/>
    </source>
</evidence>
<reference evidence="3 4" key="1">
    <citation type="submission" date="2020-06" db="EMBL/GenBank/DDBJ databases">
        <authorList>
            <person name="Li R."/>
            <person name="Bekaert M."/>
        </authorList>
    </citation>
    <scope>NUCLEOTIDE SEQUENCE [LARGE SCALE GENOMIC DNA]</scope>
    <source>
        <strain evidence="4">wild</strain>
    </source>
</reference>